<comment type="subcellular location">
    <subcellularLocation>
        <location evidence="1">Cytoplasm</location>
        <location evidence="1">Cytosol</location>
    </subcellularLocation>
</comment>
<dbReference type="NCBIfam" id="TIGR00208">
    <property type="entry name" value="fliS"/>
    <property type="match status" value="1"/>
</dbReference>
<evidence type="ECO:0000313" key="6">
    <source>
        <dbReference type="EMBL" id="MDG4474787.1"/>
    </source>
</evidence>
<evidence type="ECO:0000313" key="7">
    <source>
        <dbReference type="Proteomes" id="UP001154240"/>
    </source>
</evidence>
<dbReference type="GO" id="GO:0044780">
    <property type="term" value="P:bacterial-type flagellum assembly"/>
    <property type="evidence" value="ECO:0007669"/>
    <property type="project" value="InterPro"/>
</dbReference>
<sequence>MVSKQASNAYFQAQASAKIHPAKLIHMLYERLLINLTCACEGLEENDIKKRGENLSKAIAIITELNCCVTPGDESEPAQFLRGMYATMLVELGKVPVNKDAAVIRQAQRYVTRLKEIWEETAMRENGLGSEQKVESIIENAPEESAMVYSRGHKKEGAVAVANMCFLV</sequence>
<keyword evidence="6" id="KW-0966">Cell projection</keyword>
<reference evidence="6" key="2">
    <citation type="submission" date="2022-10" db="EMBL/GenBank/DDBJ databases">
        <authorList>
            <person name="Aronson H.S."/>
        </authorList>
    </citation>
    <scope>NUCLEOTIDE SEQUENCE</scope>
    <source>
        <strain evidence="6">RS19-109</strain>
    </source>
</reference>
<keyword evidence="6" id="KW-0969">Cilium</keyword>
<dbReference type="GO" id="GO:0005829">
    <property type="term" value="C:cytosol"/>
    <property type="evidence" value="ECO:0007669"/>
    <property type="project" value="UniProtKB-SubCell"/>
</dbReference>
<dbReference type="Gene3D" id="1.20.120.340">
    <property type="entry name" value="Flagellar protein FliS"/>
    <property type="match status" value="1"/>
</dbReference>
<protein>
    <submittedName>
        <fullName evidence="6">Flagellar export chaperone FliS</fullName>
    </submittedName>
</protein>
<dbReference type="CDD" id="cd16098">
    <property type="entry name" value="FliS"/>
    <property type="match status" value="1"/>
</dbReference>
<dbReference type="Pfam" id="PF02561">
    <property type="entry name" value="FliS"/>
    <property type="match status" value="1"/>
</dbReference>
<name>A0A9X4RP29_9BACT</name>
<organism evidence="6 7">
    <name type="scientific">Thiovibrio frasassiensis</name>
    <dbReference type="NCBI Taxonomy" id="2984131"/>
    <lineage>
        <taxon>Bacteria</taxon>
        <taxon>Pseudomonadati</taxon>
        <taxon>Thermodesulfobacteriota</taxon>
        <taxon>Desulfobulbia</taxon>
        <taxon>Desulfobulbales</taxon>
        <taxon>Thiovibrionaceae</taxon>
        <taxon>Thiovibrio</taxon>
    </lineage>
</organism>
<keyword evidence="4" id="KW-1005">Bacterial flagellum biogenesis</keyword>
<dbReference type="GO" id="GO:0071973">
    <property type="term" value="P:bacterial-type flagellum-dependent cell motility"/>
    <property type="evidence" value="ECO:0007669"/>
    <property type="project" value="TreeGrafter"/>
</dbReference>
<proteinExistence type="inferred from homology"/>
<dbReference type="EMBL" id="JAPHEH010000001">
    <property type="protein sequence ID" value="MDG4474787.1"/>
    <property type="molecule type" value="Genomic_DNA"/>
</dbReference>
<evidence type="ECO:0000256" key="3">
    <source>
        <dbReference type="ARBA" id="ARBA00022490"/>
    </source>
</evidence>
<dbReference type="SUPFAM" id="SSF101116">
    <property type="entry name" value="Flagellar export chaperone FliS"/>
    <property type="match status" value="1"/>
</dbReference>
<keyword evidence="5" id="KW-0143">Chaperone</keyword>
<evidence type="ECO:0000256" key="2">
    <source>
        <dbReference type="ARBA" id="ARBA00008787"/>
    </source>
</evidence>
<dbReference type="Proteomes" id="UP001154240">
    <property type="component" value="Unassembled WGS sequence"/>
</dbReference>
<evidence type="ECO:0000256" key="4">
    <source>
        <dbReference type="ARBA" id="ARBA00022795"/>
    </source>
</evidence>
<dbReference type="AlphaFoldDB" id="A0A9X4RP29"/>
<dbReference type="PANTHER" id="PTHR34773:SF1">
    <property type="entry name" value="FLAGELLAR SECRETION CHAPERONE FLIS"/>
    <property type="match status" value="1"/>
</dbReference>
<evidence type="ECO:0000256" key="1">
    <source>
        <dbReference type="ARBA" id="ARBA00004514"/>
    </source>
</evidence>
<evidence type="ECO:0000256" key="5">
    <source>
        <dbReference type="ARBA" id="ARBA00023186"/>
    </source>
</evidence>
<keyword evidence="3" id="KW-0963">Cytoplasm</keyword>
<dbReference type="InterPro" id="IPR036584">
    <property type="entry name" value="FliS_sf"/>
</dbReference>
<keyword evidence="6" id="KW-0282">Flagellum</keyword>
<comment type="similarity">
    <text evidence="2">Belongs to the FliS family.</text>
</comment>
<comment type="caution">
    <text evidence="6">The sequence shown here is derived from an EMBL/GenBank/DDBJ whole genome shotgun (WGS) entry which is preliminary data.</text>
</comment>
<dbReference type="PANTHER" id="PTHR34773">
    <property type="entry name" value="FLAGELLAR SECRETION CHAPERONE FLIS"/>
    <property type="match status" value="1"/>
</dbReference>
<dbReference type="RefSeq" id="WP_307631767.1">
    <property type="nucleotide sequence ID" value="NZ_JAPHEH010000001.1"/>
</dbReference>
<keyword evidence="7" id="KW-1185">Reference proteome</keyword>
<dbReference type="InterPro" id="IPR003713">
    <property type="entry name" value="FliS"/>
</dbReference>
<accession>A0A9X4RP29</accession>
<reference evidence="6" key="1">
    <citation type="journal article" date="2022" name="bioRxiv">
        <title>Thiovibrio frasassiensisgen. nov., sp. nov., an autotrophic, elemental sulfur disproportionating bacterium isolated from sulfidic karst sediment, and proposal of Thiovibrionaceae fam. nov.</title>
        <authorList>
            <person name="Aronson H."/>
            <person name="Thomas C."/>
            <person name="Bhattacharyya M."/>
            <person name="Eckstein S."/>
            <person name="Jensen S."/>
            <person name="Barco R."/>
            <person name="Macalady J."/>
            <person name="Amend J."/>
        </authorList>
    </citation>
    <scope>NUCLEOTIDE SEQUENCE</scope>
    <source>
        <strain evidence="6">RS19-109</strain>
    </source>
</reference>
<gene>
    <name evidence="6" type="primary">fliS</name>
    <name evidence="6" type="ORF">OLX77_01265</name>
</gene>